<accession>A0A226D0S3</accession>
<feature type="transmembrane region" description="Helical" evidence="1">
    <location>
        <begin position="153"/>
        <end position="178"/>
    </location>
</feature>
<keyword evidence="1" id="KW-0812">Transmembrane</keyword>
<proteinExistence type="predicted"/>
<evidence type="ECO:0000313" key="2">
    <source>
        <dbReference type="EMBL" id="OXA38317.1"/>
    </source>
</evidence>
<feature type="transmembrane region" description="Helical" evidence="1">
    <location>
        <begin position="199"/>
        <end position="228"/>
    </location>
</feature>
<evidence type="ECO:0000313" key="3">
    <source>
        <dbReference type="Proteomes" id="UP000198287"/>
    </source>
</evidence>
<reference evidence="2 3" key="1">
    <citation type="submission" date="2015-12" db="EMBL/GenBank/DDBJ databases">
        <title>The genome of Folsomia candida.</title>
        <authorList>
            <person name="Faddeeva A."/>
            <person name="Derks M.F."/>
            <person name="Anvar Y."/>
            <person name="Smit S."/>
            <person name="Van Straalen N."/>
            <person name="Roelofs D."/>
        </authorList>
    </citation>
    <scope>NUCLEOTIDE SEQUENCE [LARGE SCALE GENOMIC DNA]</scope>
    <source>
        <strain evidence="2 3">VU population</strain>
        <tissue evidence="2">Whole body</tissue>
    </source>
</reference>
<dbReference type="EMBL" id="LNIX01000047">
    <property type="protein sequence ID" value="OXA38317.1"/>
    <property type="molecule type" value="Genomic_DNA"/>
</dbReference>
<gene>
    <name evidence="2" type="ORF">Fcan01_27002</name>
</gene>
<keyword evidence="1" id="KW-0472">Membrane</keyword>
<feature type="transmembrane region" description="Helical" evidence="1">
    <location>
        <begin position="86"/>
        <end position="107"/>
    </location>
</feature>
<protein>
    <recommendedName>
        <fullName evidence="4">Odorant receptor</fullName>
    </recommendedName>
</protein>
<feature type="transmembrane region" description="Helical" evidence="1">
    <location>
        <begin position="308"/>
        <end position="333"/>
    </location>
</feature>
<organism evidence="2 3">
    <name type="scientific">Folsomia candida</name>
    <name type="common">Springtail</name>
    <dbReference type="NCBI Taxonomy" id="158441"/>
    <lineage>
        <taxon>Eukaryota</taxon>
        <taxon>Metazoa</taxon>
        <taxon>Ecdysozoa</taxon>
        <taxon>Arthropoda</taxon>
        <taxon>Hexapoda</taxon>
        <taxon>Collembola</taxon>
        <taxon>Entomobryomorpha</taxon>
        <taxon>Isotomoidea</taxon>
        <taxon>Isotomidae</taxon>
        <taxon>Proisotominae</taxon>
        <taxon>Folsomia</taxon>
    </lineage>
</organism>
<comment type="caution">
    <text evidence="2">The sequence shown here is derived from an EMBL/GenBank/DDBJ whole genome shotgun (WGS) entry which is preliminary data.</text>
</comment>
<name>A0A226D0S3_FOLCA</name>
<evidence type="ECO:0008006" key="4">
    <source>
        <dbReference type="Google" id="ProtNLM"/>
    </source>
</evidence>
<evidence type="ECO:0000256" key="1">
    <source>
        <dbReference type="SAM" id="Phobius"/>
    </source>
</evidence>
<feature type="transmembrane region" description="Helical" evidence="1">
    <location>
        <begin position="275"/>
        <end position="302"/>
    </location>
</feature>
<dbReference type="Proteomes" id="UP000198287">
    <property type="component" value="Unassembled WGS sequence"/>
</dbReference>
<keyword evidence="1" id="KW-1133">Transmembrane helix</keyword>
<feature type="transmembrane region" description="Helical" evidence="1">
    <location>
        <begin position="48"/>
        <end position="74"/>
    </location>
</feature>
<dbReference type="AlphaFoldDB" id="A0A226D0S3"/>
<sequence>MWRDEAFLHFRRSILATHRNSFHAGYFISWDKKKRRATPLENGWKYRIYQIFVLFCILVVLPTLCLNWGNLIALAFSREGADVVEVWFASLGIVYLLIGIQFMWNFVWPEGPKKFVNVYESLLNLEKKLQGMIPTQVFTSRRDVINSTTTRNISMVLTAFFFAFDYLVPWFCFVVAFSSHNPITFVVTSTNLVPENYQFLSRIVCGLILALVGTFVASVISIGILIVMYGVVTLYLWTLFLVPTTEFGISFDTGVKIYRSLRVMTVIQFDLARDFVILLMHHFYAVVWATMAIYCVMIQVIVTNKVTPFSMILCVTMVFVAGSVEWFAIVFVAKGTTLSKEFILEGGRNHGRNKYRKRVLRSLLPNFINLEFVSFAETMREGIEMGYFANFMERVTHNTISLLLARK</sequence>
<keyword evidence="3" id="KW-1185">Reference proteome</keyword>